<dbReference type="Proteomes" id="UP001500665">
    <property type="component" value="Unassembled WGS sequence"/>
</dbReference>
<evidence type="ECO:0000313" key="3">
    <source>
        <dbReference type="Proteomes" id="UP001500665"/>
    </source>
</evidence>
<evidence type="ECO:0000259" key="1">
    <source>
        <dbReference type="Pfam" id="PF12680"/>
    </source>
</evidence>
<sequence length="125" mass="13735">MPTRNDICQAIDSYVSFLGSHDVDRLVALFSEDAVQHEPLGVRSYRGIEEIRRFDTENAKVDFTVTRLSPITVVGRFAATQLRVSVPGMPDFVATDLFEFDDDCKIVSLRVLPDPEAAADGSGSA</sequence>
<name>A0ABP4BX55_9ACTN</name>
<gene>
    <name evidence="2" type="ORF">GCM10009550_42810</name>
</gene>
<protein>
    <recommendedName>
        <fullName evidence="1">SnoaL-like domain-containing protein</fullName>
    </recommendedName>
</protein>
<comment type="caution">
    <text evidence="2">The sequence shown here is derived from an EMBL/GenBank/DDBJ whole genome shotgun (WGS) entry which is preliminary data.</text>
</comment>
<reference evidence="3" key="1">
    <citation type="journal article" date="2019" name="Int. J. Syst. Evol. Microbiol.">
        <title>The Global Catalogue of Microorganisms (GCM) 10K type strain sequencing project: providing services to taxonomists for standard genome sequencing and annotation.</title>
        <authorList>
            <consortium name="The Broad Institute Genomics Platform"/>
            <consortium name="The Broad Institute Genome Sequencing Center for Infectious Disease"/>
            <person name="Wu L."/>
            <person name="Ma J."/>
        </authorList>
    </citation>
    <scope>NUCLEOTIDE SEQUENCE [LARGE SCALE GENOMIC DNA]</scope>
    <source>
        <strain evidence="3">JCM 10696</strain>
    </source>
</reference>
<dbReference type="EMBL" id="BAAAHH010000018">
    <property type="protein sequence ID" value="GAA0956625.1"/>
    <property type="molecule type" value="Genomic_DNA"/>
</dbReference>
<accession>A0ABP4BX55</accession>
<organism evidence="2 3">
    <name type="scientific">Actinocorallia libanotica</name>
    <dbReference type="NCBI Taxonomy" id="46162"/>
    <lineage>
        <taxon>Bacteria</taxon>
        <taxon>Bacillati</taxon>
        <taxon>Actinomycetota</taxon>
        <taxon>Actinomycetes</taxon>
        <taxon>Streptosporangiales</taxon>
        <taxon>Thermomonosporaceae</taxon>
        <taxon>Actinocorallia</taxon>
    </lineage>
</organism>
<dbReference type="InterPro" id="IPR032710">
    <property type="entry name" value="NTF2-like_dom_sf"/>
</dbReference>
<evidence type="ECO:0000313" key="2">
    <source>
        <dbReference type="EMBL" id="GAA0956625.1"/>
    </source>
</evidence>
<dbReference type="RefSeq" id="WP_344242664.1">
    <property type="nucleotide sequence ID" value="NZ_BAAAHH010000018.1"/>
</dbReference>
<proteinExistence type="predicted"/>
<dbReference type="Pfam" id="PF12680">
    <property type="entry name" value="SnoaL_2"/>
    <property type="match status" value="1"/>
</dbReference>
<dbReference type="SUPFAM" id="SSF54427">
    <property type="entry name" value="NTF2-like"/>
    <property type="match status" value="1"/>
</dbReference>
<feature type="domain" description="SnoaL-like" evidence="1">
    <location>
        <begin position="13"/>
        <end position="108"/>
    </location>
</feature>
<dbReference type="InterPro" id="IPR037401">
    <property type="entry name" value="SnoaL-like"/>
</dbReference>
<dbReference type="Gene3D" id="3.10.450.50">
    <property type="match status" value="1"/>
</dbReference>
<keyword evidence="3" id="KW-1185">Reference proteome</keyword>